<keyword evidence="3" id="KW-1185">Reference proteome</keyword>
<dbReference type="Proteomes" id="UP000324748">
    <property type="component" value="Unassembled WGS sequence"/>
</dbReference>
<name>A0A5B0Q785_PUCGR</name>
<evidence type="ECO:0000313" key="2">
    <source>
        <dbReference type="EMBL" id="KAA1108929.1"/>
    </source>
</evidence>
<sequence>MKRIGEIDNPPSQRRRIVDNEIPEQVIGEKSRDWDFLQPNNHHHHLPLSMSPVFSPFKPHIPSSSSSKF</sequence>
<proteinExistence type="predicted"/>
<protein>
    <submittedName>
        <fullName evidence="2">Uncharacterized protein</fullName>
    </submittedName>
</protein>
<reference evidence="2 3" key="1">
    <citation type="submission" date="2019-05" db="EMBL/GenBank/DDBJ databases">
        <title>Emergence of the Ug99 lineage of the wheat stem rust pathogen through somatic hybridization.</title>
        <authorList>
            <person name="Li F."/>
            <person name="Upadhyaya N.M."/>
            <person name="Sperschneider J."/>
            <person name="Matny O."/>
            <person name="Nguyen-Phuc H."/>
            <person name="Mago R."/>
            <person name="Raley C."/>
            <person name="Miller M.E."/>
            <person name="Silverstein K.A.T."/>
            <person name="Henningsen E."/>
            <person name="Hirsch C.D."/>
            <person name="Visser B."/>
            <person name="Pretorius Z.A."/>
            <person name="Steffenson B.J."/>
            <person name="Schwessinger B."/>
            <person name="Dodds P.N."/>
            <person name="Figueroa M."/>
        </authorList>
    </citation>
    <scope>NUCLEOTIDE SEQUENCE [LARGE SCALE GENOMIC DNA]</scope>
    <source>
        <strain evidence="2">21-0</strain>
    </source>
</reference>
<dbReference type="AlphaFoldDB" id="A0A5B0Q785"/>
<feature type="region of interest" description="Disordered" evidence="1">
    <location>
        <begin position="50"/>
        <end position="69"/>
    </location>
</feature>
<organism evidence="2 3">
    <name type="scientific">Puccinia graminis f. sp. tritici</name>
    <dbReference type="NCBI Taxonomy" id="56615"/>
    <lineage>
        <taxon>Eukaryota</taxon>
        <taxon>Fungi</taxon>
        <taxon>Dikarya</taxon>
        <taxon>Basidiomycota</taxon>
        <taxon>Pucciniomycotina</taxon>
        <taxon>Pucciniomycetes</taxon>
        <taxon>Pucciniales</taxon>
        <taxon>Pucciniaceae</taxon>
        <taxon>Puccinia</taxon>
    </lineage>
</organism>
<gene>
    <name evidence="2" type="ORF">PGT21_029345</name>
</gene>
<feature type="region of interest" description="Disordered" evidence="1">
    <location>
        <begin position="1"/>
        <end position="20"/>
    </location>
</feature>
<comment type="caution">
    <text evidence="2">The sequence shown here is derived from an EMBL/GenBank/DDBJ whole genome shotgun (WGS) entry which is preliminary data.</text>
</comment>
<dbReference type="EMBL" id="VSWC01000028">
    <property type="protein sequence ID" value="KAA1108929.1"/>
    <property type="molecule type" value="Genomic_DNA"/>
</dbReference>
<evidence type="ECO:0000313" key="3">
    <source>
        <dbReference type="Proteomes" id="UP000324748"/>
    </source>
</evidence>
<accession>A0A5B0Q785</accession>
<evidence type="ECO:0000256" key="1">
    <source>
        <dbReference type="SAM" id="MobiDB-lite"/>
    </source>
</evidence>